<proteinExistence type="predicted"/>
<dbReference type="EMBL" id="BMAU01021040">
    <property type="protein sequence ID" value="GFX87920.1"/>
    <property type="molecule type" value="Genomic_DNA"/>
</dbReference>
<protein>
    <submittedName>
        <fullName evidence="1">Uncharacterized protein</fullName>
    </submittedName>
</protein>
<organism evidence="1 2">
    <name type="scientific">Trichonephila clavipes</name>
    <name type="common">Golden silk orbweaver</name>
    <name type="synonym">Nephila clavipes</name>
    <dbReference type="NCBI Taxonomy" id="2585209"/>
    <lineage>
        <taxon>Eukaryota</taxon>
        <taxon>Metazoa</taxon>
        <taxon>Ecdysozoa</taxon>
        <taxon>Arthropoda</taxon>
        <taxon>Chelicerata</taxon>
        <taxon>Arachnida</taxon>
        <taxon>Araneae</taxon>
        <taxon>Araneomorphae</taxon>
        <taxon>Entelegynae</taxon>
        <taxon>Araneoidea</taxon>
        <taxon>Nephilidae</taxon>
        <taxon>Trichonephila</taxon>
    </lineage>
</organism>
<accession>A0A8X6R4D4</accession>
<evidence type="ECO:0000313" key="2">
    <source>
        <dbReference type="Proteomes" id="UP000887159"/>
    </source>
</evidence>
<dbReference type="Proteomes" id="UP000887159">
    <property type="component" value="Unassembled WGS sequence"/>
</dbReference>
<sequence>MPFFKALFNKPKAQKYIGEASGLRNSSWLWARYRLGFRSFEHHTGDSTIWLRSTLILRKNTLEVVRDLPPLLLLPTSRQDLRLDGYLEYPHAAKARHIYKHPCLFRDSNPDPTASSQCH</sequence>
<name>A0A8X6R4D4_TRICX</name>
<dbReference type="AlphaFoldDB" id="A0A8X6R4D4"/>
<gene>
    <name evidence="1" type="primary">NCL1_09697</name>
    <name evidence="1" type="ORF">TNCV_4373851</name>
</gene>
<evidence type="ECO:0000313" key="1">
    <source>
        <dbReference type="EMBL" id="GFX87920.1"/>
    </source>
</evidence>
<comment type="caution">
    <text evidence="1">The sequence shown here is derived from an EMBL/GenBank/DDBJ whole genome shotgun (WGS) entry which is preliminary data.</text>
</comment>
<reference evidence="1" key="1">
    <citation type="submission" date="2020-08" db="EMBL/GenBank/DDBJ databases">
        <title>Multicomponent nature underlies the extraordinary mechanical properties of spider dragline silk.</title>
        <authorList>
            <person name="Kono N."/>
            <person name="Nakamura H."/>
            <person name="Mori M."/>
            <person name="Yoshida Y."/>
            <person name="Ohtoshi R."/>
            <person name="Malay A.D."/>
            <person name="Moran D.A.P."/>
            <person name="Tomita M."/>
            <person name="Numata K."/>
            <person name="Arakawa K."/>
        </authorList>
    </citation>
    <scope>NUCLEOTIDE SEQUENCE</scope>
</reference>
<keyword evidence="2" id="KW-1185">Reference proteome</keyword>